<dbReference type="PROSITE" id="PS50071">
    <property type="entry name" value="HOMEOBOX_2"/>
    <property type="match status" value="1"/>
</dbReference>
<dbReference type="InterPro" id="IPR009057">
    <property type="entry name" value="Homeodomain-like_sf"/>
</dbReference>
<comment type="caution">
    <text evidence="1">The sequence shown here is derived from an EMBL/GenBank/DDBJ whole genome shotgun (WGS) entry which is preliminary data.</text>
</comment>
<protein>
    <submittedName>
        <fullName evidence="1">Uncharacterized protein</fullName>
    </submittedName>
</protein>
<name>A0ABR2ACQ4_9ROSI</name>
<evidence type="ECO:0000313" key="1">
    <source>
        <dbReference type="EMBL" id="KAK8490889.1"/>
    </source>
</evidence>
<reference evidence="1 2" key="1">
    <citation type="journal article" date="2024" name="G3 (Bethesda)">
        <title>Genome assembly of Hibiscus sabdariffa L. provides insights into metabolisms of medicinal natural products.</title>
        <authorList>
            <person name="Kim T."/>
        </authorList>
    </citation>
    <scope>NUCLEOTIDE SEQUENCE [LARGE SCALE GENOMIC DNA]</scope>
    <source>
        <strain evidence="1">TK-2024</strain>
        <tissue evidence="1">Old leaves</tissue>
    </source>
</reference>
<evidence type="ECO:0000313" key="2">
    <source>
        <dbReference type="Proteomes" id="UP001396334"/>
    </source>
</evidence>
<dbReference type="EMBL" id="JBBPBN010000272">
    <property type="protein sequence ID" value="KAK8490889.1"/>
    <property type="molecule type" value="Genomic_DNA"/>
</dbReference>
<dbReference type="InterPro" id="IPR001356">
    <property type="entry name" value="HD"/>
</dbReference>
<sequence>MGYSHVTDLNLSLSFSHAKPSSLNPNPTTKLLASVHGDFASNANEGSQQPPGSSRWNPTPEQLLTLEELYRRGTRTPSASQIQQIAARLRRFGKIEGKNVFYWFQNHKARERQKRRRQLNKTPDEQREYDTDSLEKKESAVFSLSCHEIEPTNSKASPSNICKLSEGFMSTHGVAKSGGNEWMQIHDKELRLELSCSATAPSDTGALCPSKPHQEEITTLEEENRQEQILELFPLGTGINIGNKDTHQQQVPITAITTTTTTTQYFEFLPVKN</sequence>
<gene>
    <name evidence="1" type="ORF">V6N11_055173</name>
</gene>
<dbReference type="PANTHER" id="PTHR45940:SF43">
    <property type="entry name" value="WUSCHEL-RELATED HOMEOBOX 3"/>
    <property type="match status" value="1"/>
</dbReference>
<dbReference type="Gene3D" id="1.10.10.60">
    <property type="entry name" value="Homeodomain-like"/>
    <property type="match status" value="1"/>
</dbReference>
<dbReference type="Pfam" id="PF00046">
    <property type="entry name" value="Homeodomain"/>
    <property type="match status" value="1"/>
</dbReference>
<dbReference type="SUPFAM" id="SSF46689">
    <property type="entry name" value="Homeodomain-like"/>
    <property type="match status" value="1"/>
</dbReference>
<dbReference type="Proteomes" id="UP001396334">
    <property type="component" value="Unassembled WGS sequence"/>
</dbReference>
<dbReference type="PANTHER" id="PTHR45940">
    <property type="entry name" value="WUSCHEL-RELATED HOMEOBOX 1-RELATED"/>
    <property type="match status" value="1"/>
</dbReference>
<organism evidence="1 2">
    <name type="scientific">Hibiscus sabdariffa</name>
    <name type="common">roselle</name>
    <dbReference type="NCBI Taxonomy" id="183260"/>
    <lineage>
        <taxon>Eukaryota</taxon>
        <taxon>Viridiplantae</taxon>
        <taxon>Streptophyta</taxon>
        <taxon>Embryophyta</taxon>
        <taxon>Tracheophyta</taxon>
        <taxon>Spermatophyta</taxon>
        <taxon>Magnoliopsida</taxon>
        <taxon>eudicotyledons</taxon>
        <taxon>Gunneridae</taxon>
        <taxon>Pentapetalae</taxon>
        <taxon>rosids</taxon>
        <taxon>malvids</taxon>
        <taxon>Malvales</taxon>
        <taxon>Malvaceae</taxon>
        <taxon>Malvoideae</taxon>
        <taxon>Hibiscus</taxon>
    </lineage>
</organism>
<dbReference type="InterPro" id="IPR044555">
    <property type="entry name" value="WUSCHEL-like"/>
</dbReference>
<dbReference type="CDD" id="cd00086">
    <property type="entry name" value="homeodomain"/>
    <property type="match status" value="1"/>
</dbReference>
<accession>A0ABR2ACQ4</accession>
<proteinExistence type="predicted"/>
<dbReference type="SMART" id="SM00389">
    <property type="entry name" value="HOX"/>
    <property type="match status" value="1"/>
</dbReference>
<keyword evidence="2" id="KW-1185">Reference proteome</keyword>